<dbReference type="GO" id="GO:0047611">
    <property type="term" value="F:acetylspermidine deacetylase activity"/>
    <property type="evidence" value="ECO:0007669"/>
    <property type="project" value="UniProtKB-EC"/>
</dbReference>
<evidence type="ECO:0000259" key="1">
    <source>
        <dbReference type="Pfam" id="PF00850"/>
    </source>
</evidence>
<proteinExistence type="predicted"/>
<dbReference type="Pfam" id="PF00850">
    <property type="entry name" value="Hist_deacetyl"/>
    <property type="match status" value="1"/>
</dbReference>
<dbReference type="InterPro" id="IPR023801">
    <property type="entry name" value="His_deacetylse_dom"/>
</dbReference>
<organism evidence="2">
    <name type="scientific">hydrothermal vent metagenome</name>
    <dbReference type="NCBI Taxonomy" id="652676"/>
    <lineage>
        <taxon>unclassified sequences</taxon>
        <taxon>metagenomes</taxon>
        <taxon>ecological metagenomes</taxon>
    </lineage>
</organism>
<dbReference type="InterPro" id="IPR000286">
    <property type="entry name" value="HDACs"/>
</dbReference>
<dbReference type="PANTHER" id="PTHR10625">
    <property type="entry name" value="HISTONE DEACETYLASE HDAC1-RELATED"/>
    <property type="match status" value="1"/>
</dbReference>
<protein>
    <submittedName>
        <fullName evidence="2">Acetylspermidine deacetylase Deacetylases, including yeast histone deacetylase and acetoin utilization protein</fullName>
        <ecNumber evidence="2">3.5.1.48</ecNumber>
    </submittedName>
</protein>
<dbReference type="InterPro" id="IPR023696">
    <property type="entry name" value="Ureohydrolase_dom_sf"/>
</dbReference>
<dbReference type="Gene3D" id="3.40.800.20">
    <property type="entry name" value="Histone deacetylase domain"/>
    <property type="match status" value="1"/>
</dbReference>
<feature type="domain" description="Histone deacetylase" evidence="1">
    <location>
        <begin position="20"/>
        <end position="305"/>
    </location>
</feature>
<reference evidence="2" key="1">
    <citation type="submission" date="2018-06" db="EMBL/GenBank/DDBJ databases">
        <authorList>
            <person name="Zhirakovskaya E."/>
        </authorList>
    </citation>
    <scope>NUCLEOTIDE SEQUENCE</scope>
</reference>
<dbReference type="InterPro" id="IPR037138">
    <property type="entry name" value="His_deacetylse_dom_sf"/>
</dbReference>
<dbReference type="GO" id="GO:0004407">
    <property type="term" value="F:histone deacetylase activity"/>
    <property type="evidence" value="ECO:0007669"/>
    <property type="project" value="TreeGrafter"/>
</dbReference>
<dbReference type="SUPFAM" id="SSF52768">
    <property type="entry name" value="Arginase/deacetylase"/>
    <property type="match status" value="1"/>
</dbReference>
<dbReference type="EMBL" id="UOED01000028">
    <property type="protein sequence ID" value="VAV87653.1"/>
    <property type="molecule type" value="Genomic_DNA"/>
</dbReference>
<dbReference type="GO" id="GO:0040029">
    <property type="term" value="P:epigenetic regulation of gene expression"/>
    <property type="evidence" value="ECO:0007669"/>
    <property type="project" value="TreeGrafter"/>
</dbReference>
<dbReference type="PANTHER" id="PTHR10625:SF10">
    <property type="entry name" value="HISTONE DEACETYLASE HDAC1"/>
    <property type="match status" value="1"/>
</dbReference>
<name>A0A3B0RT04_9ZZZZ</name>
<sequence length="307" mass="33099">MSTGLFYHADCQNHITPNGHPETSARLSVILDSLDQPKFNDLIRIEARAAGKDKLSLVHSDDHIRNVMDHIPGSGHYSLDGDTHLSAGSANAALKAVGAVCQAIDDVMSGKLDNAFCAIRPPGHHAEPDKAMGFCLFNNVAIGALYARKSHFCHRVAIIDFDVHHGNGTQAVVVRHKGLFYGSTHQSPLYPGTGHLQDQGQGIIVNAPLAAGSGSRAFRLSCEGRIFPALEEFNPDFILLSAGFDAHTLDPLADLNLNEDDFHWVTREIKQIAEKQCKGRLVSCLEGGYNLNILGQSVAAHVSALMA</sequence>
<evidence type="ECO:0000313" key="2">
    <source>
        <dbReference type="EMBL" id="VAV87653.1"/>
    </source>
</evidence>
<dbReference type="EC" id="3.5.1.48" evidence="2"/>
<gene>
    <name evidence="2" type="ORF">MNBD_ALPHA02-1084</name>
</gene>
<accession>A0A3B0RT04</accession>
<keyword evidence="2" id="KW-0378">Hydrolase</keyword>
<dbReference type="PRINTS" id="PR01270">
    <property type="entry name" value="HDASUPER"/>
</dbReference>
<dbReference type="CDD" id="cd11599">
    <property type="entry name" value="HDAC_classII_2"/>
    <property type="match status" value="1"/>
</dbReference>
<dbReference type="AlphaFoldDB" id="A0A3B0RT04"/>